<dbReference type="PROSITE" id="PS50850">
    <property type="entry name" value="MFS"/>
    <property type="match status" value="1"/>
</dbReference>
<feature type="transmembrane region" description="Helical" evidence="8">
    <location>
        <begin position="161"/>
        <end position="178"/>
    </location>
</feature>
<comment type="caution">
    <text evidence="10">The sequence shown here is derived from an EMBL/GenBank/DDBJ whole genome shotgun (WGS) entry which is preliminary data.</text>
</comment>
<evidence type="ECO:0000259" key="9">
    <source>
        <dbReference type="PROSITE" id="PS50850"/>
    </source>
</evidence>
<organism evidence="10 11">
    <name type="scientific">Trichoderma semiorbis</name>
    <dbReference type="NCBI Taxonomy" id="1491008"/>
    <lineage>
        <taxon>Eukaryota</taxon>
        <taxon>Fungi</taxon>
        <taxon>Dikarya</taxon>
        <taxon>Ascomycota</taxon>
        <taxon>Pezizomycotina</taxon>
        <taxon>Sordariomycetes</taxon>
        <taxon>Hypocreomycetidae</taxon>
        <taxon>Hypocreales</taxon>
        <taxon>Hypocreaceae</taxon>
        <taxon>Trichoderma</taxon>
    </lineage>
</organism>
<dbReference type="InterPro" id="IPR036259">
    <property type="entry name" value="MFS_trans_sf"/>
</dbReference>
<feature type="transmembrane region" description="Helical" evidence="8">
    <location>
        <begin position="432"/>
        <end position="451"/>
    </location>
</feature>
<dbReference type="PANTHER" id="PTHR23514:SF3">
    <property type="entry name" value="BYPASS OF STOP CODON PROTEIN 6"/>
    <property type="match status" value="1"/>
</dbReference>
<feature type="transmembrane region" description="Helical" evidence="8">
    <location>
        <begin position="316"/>
        <end position="336"/>
    </location>
</feature>
<keyword evidence="6 8" id="KW-0472">Membrane</keyword>
<reference evidence="10 11" key="1">
    <citation type="submission" date="2021-08" db="EMBL/GenBank/DDBJ databases">
        <title>The highly contiguous genome resource for Trichoderma semiorbis FJ059, a fungal antagonistic to plant pathogens.</title>
        <authorList>
            <person name="Liu T."/>
        </authorList>
    </citation>
    <scope>NUCLEOTIDE SEQUENCE [LARGE SCALE GENOMIC DNA]</scope>
    <source>
        <strain evidence="10 11">FJ059</strain>
    </source>
</reference>
<evidence type="ECO:0000256" key="5">
    <source>
        <dbReference type="ARBA" id="ARBA00022989"/>
    </source>
</evidence>
<protein>
    <recommendedName>
        <fullName evidence="9">Major facilitator superfamily (MFS) profile domain-containing protein</fullName>
    </recommendedName>
</protein>
<feature type="transmembrane region" description="Helical" evidence="8">
    <location>
        <begin position="343"/>
        <end position="361"/>
    </location>
</feature>
<dbReference type="GO" id="GO:0016020">
    <property type="term" value="C:membrane"/>
    <property type="evidence" value="ECO:0007669"/>
    <property type="project" value="TreeGrafter"/>
</dbReference>
<feature type="domain" description="Major facilitator superfamily (MFS) profile" evidence="9">
    <location>
        <begin position="74"/>
        <end position="455"/>
    </location>
</feature>
<feature type="transmembrane region" description="Helical" evidence="8">
    <location>
        <begin position="108"/>
        <end position="127"/>
    </location>
</feature>
<gene>
    <name evidence="10" type="ORF">TsFJ059_007837</name>
</gene>
<dbReference type="AlphaFoldDB" id="A0A9P8KM53"/>
<dbReference type="Pfam" id="PF07690">
    <property type="entry name" value="MFS_1"/>
    <property type="match status" value="1"/>
</dbReference>
<evidence type="ECO:0000256" key="6">
    <source>
        <dbReference type="ARBA" id="ARBA00023136"/>
    </source>
</evidence>
<dbReference type="EMBL" id="JAIMJC010000005">
    <property type="protein sequence ID" value="KAH0525472.1"/>
    <property type="molecule type" value="Genomic_DNA"/>
</dbReference>
<dbReference type="InterPro" id="IPR011701">
    <property type="entry name" value="MFS"/>
</dbReference>
<evidence type="ECO:0000256" key="8">
    <source>
        <dbReference type="SAM" id="Phobius"/>
    </source>
</evidence>
<keyword evidence="3" id="KW-0813">Transport</keyword>
<feature type="transmembrane region" description="Helical" evidence="8">
    <location>
        <begin position="281"/>
        <end position="304"/>
    </location>
</feature>
<dbReference type="SUPFAM" id="SSF103473">
    <property type="entry name" value="MFS general substrate transporter"/>
    <property type="match status" value="1"/>
</dbReference>
<evidence type="ECO:0000256" key="1">
    <source>
        <dbReference type="ARBA" id="ARBA00004127"/>
    </source>
</evidence>
<dbReference type="GO" id="GO:0012505">
    <property type="term" value="C:endomembrane system"/>
    <property type="evidence" value="ECO:0007669"/>
    <property type="project" value="UniProtKB-SubCell"/>
</dbReference>
<accession>A0A9P8KM53</accession>
<dbReference type="GO" id="GO:0022857">
    <property type="term" value="F:transmembrane transporter activity"/>
    <property type="evidence" value="ECO:0007669"/>
    <property type="project" value="InterPro"/>
</dbReference>
<name>A0A9P8KM53_9HYPO</name>
<feature type="transmembrane region" description="Helical" evidence="8">
    <location>
        <begin position="399"/>
        <end position="420"/>
    </location>
</feature>
<feature type="region of interest" description="Disordered" evidence="7">
    <location>
        <begin position="17"/>
        <end position="51"/>
    </location>
</feature>
<comment type="subcellular location">
    <subcellularLocation>
        <location evidence="1">Endomembrane system</location>
        <topology evidence="1">Multi-pass membrane protein</topology>
    </subcellularLocation>
</comment>
<feature type="transmembrane region" description="Helical" evidence="8">
    <location>
        <begin position="139"/>
        <end position="155"/>
    </location>
</feature>
<evidence type="ECO:0000256" key="3">
    <source>
        <dbReference type="ARBA" id="ARBA00022448"/>
    </source>
</evidence>
<evidence type="ECO:0000256" key="4">
    <source>
        <dbReference type="ARBA" id="ARBA00022692"/>
    </source>
</evidence>
<proteinExistence type="inferred from homology"/>
<evidence type="ECO:0000313" key="10">
    <source>
        <dbReference type="EMBL" id="KAH0525472.1"/>
    </source>
</evidence>
<comment type="similarity">
    <text evidence="2">Belongs to the major facilitator superfamily.</text>
</comment>
<feature type="transmembrane region" description="Helical" evidence="8">
    <location>
        <begin position="225"/>
        <end position="247"/>
    </location>
</feature>
<feature type="transmembrane region" description="Helical" evidence="8">
    <location>
        <begin position="367"/>
        <end position="387"/>
    </location>
</feature>
<keyword evidence="4 8" id="KW-0812">Transmembrane</keyword>
<dbReference type="Gene3D" id="1.20.1250.20">
    <property type="entry name" value="MFS general substrate transporter like domains"/>
    <property type="match status" value="1"/>
</dbReference>
<dbReference type="FunFam" id="1.20.1250.20:FF:000286">
    <property type="entry name" value="MFS efflux transporter"/>
    <property type="match status" value="1"/>
</dbReference>
<keyword evidence="11" id="KW-1185">Reference proteome</keyword>
<dbReference type="PANTHER" id="PTHR23514">
    <property type="entry name" value="BYPASS OF STOP CODON PROTEIN 6"/>
    <property type="match status" value="1"/>
</dbReference>
<dbReference type="Proteomes" id="UP000826573">
    <property type="component" value="Unassembled WGS sequence"/>
</dbReference>
<evidence type="ECO:0000256" key="2">
    <source>
        <dbReference type="ARBA" id="ARBA00008335"/>
    </source>
</evidence>
<dbReference type="InterPro" id="IPR051788">
    <property type="entry name" value="MFS_Transporter"/>
</dbReference>
<evidence type="ECO:0000256" key="7">
    <source>
        <dbReference type="SAM" id="MobiDB-lite"/>
    </source>
</evidence>
<keyword evidence="5 8" id="KW-1133">Transmembrane helix</keyword>
<sequence length="473" mass="50673">MSKTELVTTETETILLQPLSPPAPIASIPRRSSGPDLPAPFPEPSVHDAESALPPETAVSTAQRWNDPPRNKYRVLSCFFAFLVYGMNDGAPGAMVPLFEKYYHLPHSIVSLTFLSPMVGCVLASFTSNRLHAIAGRRGVALTATGAYVLAYLGISQHPPFPVVVCLLVLTGFGSGLMNGSWNSWFGGLVQGSTLLGFLHGFWGAGATLSPILISRIAPKVENWWIFYCLMMSLACLACIAVTTSFWDDTGSGFRQRNATPSPNAQAGTLKVLKNRVTLTFSLFMVLYVGSEVTIGGWLLTFMMNVRNGSPTASSLATSGFWIGLTAGRFGLGWITGYVGEKVMVSIYLLSAIGLELGVWFGKEFAVSAVMAALVGVSIGMLMPSGIRVMTKLLPPEKHLVSVGFATAFAVSGSAVFPFAVGALAEAYGVEVLQPVALALFGLQLVLWLFISRGKFKVTSYKCRCSWRNSAAP</sequence>
<dbReference type="InterPro" id="IPR020846">
    <property type="entry name" value="MFS_dom"/>
</dbReference>
<feature type="transmembrane region" description="Helical" evidence="8">
    <location>
        <begin position="73"/>
        <end position="88"/>
    </location>
</feature>
<evidence type="ECO:0000313" key="11">
    <source>
        <dbReference type="Proteomes" id="UP000826573"/>
    </source>
</evidence>